<name>B0DAN3_LACBS</name>
<dbReference type="InParanoid" id="B0DAN3"/>
<accession>B0DAN3</accession>
<dbReference type="GeneID" id="6076340"/>
<dbReference type="RefSeq" id="XP_001881005.1">
    <property type="nucleotide sequence ID" value="XM_001880970.1"/>
</dbReference>
<dbReference type="EMBL" id="DS547101">
    <property type="protein sequence ID" value="EDR08780.1"/>
    <property type="molecule type" value="Genomic_DNA"/>
</dbReference>
<dbReference type="Proteomes" id="UP000001194">
    <property type="component" value="Unassembled WGS sequence"/>
</dbReference>
<protein>
    <submittedName>
        <fullName evidence="2">Predicted protein</fullName>
    </submittedName>
</protein>
<evidence type="ECO:0000256" key="1">
    <source>
        <dbReference type="SAM" id="MobiDB-lite"/>
    </source>
</evidence>
<dbReference type="HOGENOM" id="CLU_2996860_0_0_1"/>
<reference evidence="2 3" key="1">
    <citation type="journal article" date="2008" name="Nature">
        <title>The genome of Laccaria bicolor provides insights into mycorrhizal symbiosis.</title>
        <authorList>
            <person name="Martin F."/>
            <person name="Aerts A."/>
            <person name="Ahren D."/>
            <person name="Brun A."/>
            <person name="Danchin E.G.J."/>
            <person name="Duchaussoy F."/>
            <person name="Gibon J."/>
            <person name="Kohler A."/>
            <person name="Lindquist E."/>
            <person name="Pereda V."/>
            <person name="Salamov A."/>
            <person name="Shapiro H.J."/>
            <person name="Wuyts J."/>
            <person name="Blaudez D."/>
            <person name="Buee M."/>
            <person name="Brokstein P."/>
            <person name="Canbaeck B."/>
            <person name="Cohen D."/>
            <person name="Courty P.E."/>
            <person name="Coutinho P.M."/>
            <person name="Delaruelle C."/>
            <person name="Detter J.C."/>
            <person name="Deveau A."/>
            <person name="DiFazio S."/>
            <person name="Duplessis S."/>
            <person name="Fraissinet-Tachet L."/>
            <person name="Lucic E."/>
            <person name="Frey-Klett P."/>
            <person name="Fourrey C."/>
            <person name="Feussner I."/>
            <person name="Gay G."/>
            <person name="Grimwood J."/>
            <person name="Hoegger P.J."/>
            <person name="Jain P."/>
            <person name="Kilaru S."/>
            <person name="Labbe J."/>
            <person name="Lin Y.C."/>
            <person name="Legue V."/>
            <person name="Le Tacon F."/>
            <person name="Marmeisse R."/>
            <person name="Melayah D."/>
            <person name="Montanini B."/>
            <person name="Muratet M."/>
            <person name="Nehls U."/>
            <person name="Niculita-Hirzel H."/>
            <person name="Oudot-Le Secq M.P."/>
            <person name="Peter M."/>
            <person name="Quesneville H."/>
            <person name="Rajashekar B."/>
            <person name="Reich M."/>
            <person name="Rouhier N."/>
            <person name="Schmutz J."/>
            <person name="Yin T."/>
            <person name="Chalot M."/>
            <person name="Henrissat B."/>
            <person name="Kuees U."/>
            <person name="Lucas S."/>
            <person name="Van de Peer Y."/>
            <person name="Podila G.K."/>
            <person name="Polle A."/>
            <person name="Pukkila P.J."/>
            <person name="Richardson P.M."/>
            <person name="Rouze P."/>
            <person name="Sanders I.R."/>
            <person name="Stajich J.E."/>
            <person name="Tunlid A."/>
            <person name="Tuskan G."/>
            <person name="Grigoriev I.V."/>
        </authorList>
    </citation>
    <scope>NUCLEOTIDE SEQUENCE [LARGE SCALE GENOMIC DNA]</scope>
    <source>
        <strain evidence="3">S238N-H82 / ATCC MYA-4686</strain>
    </source>
</reference>
<organism evidence="3">
    <name type="scientific">Laccaria bicolor (strain S238N-H82 / ATCC MYA-4686)</name>
    <name type="common">Bicoloured deceiver</name>
    <name type="synonym">Laccaria laccata var. bicolor</name>
    <dbReference type="NCBI Taxonomy" id="486041"/>
    <lineage>
        <taxon>Eukaryota</taxon>
        <taxon>Fungi</taxon>
        <taxon>Dikarya</taxon>
        <taxon>Basidiomycota</taxon>
        <taxon>Agaricomycotina</taxon>
        <taxon>Agaricomycetes</taxon>
        <taxon>Agaricomycetidae</taxon>
        <taxon>Agaricales</taxon>
        <taxon>Agaricineae</taxon>
        <taxon>Hydnangiaceae</taxon>
        <taxon>Laccaria</taxon>
    </lineage>
</organism>
<feature type="region of interest" description="Disordered" evidence="1">
    <location>
        <begin position="33"/>
        <end position="57"/>
    </location>
</feature>
<sequence>MLLTTIYVEAQMPSKIEGNTPEAEMPFQIEGNTQVTSFSGASTNHPDLLLENRKDNS</sequence>
<feature type="compositionally biased region" description="Basic and acidic residues" evidence="1">
    <location>
        <begin position="48"/>
        <end position="57"/>
    </location>
</feature>
<proteinExistence type="predicted"/>
<evidence type="ECO:0000313" key="2">
    <source>
        <dbReference type="EMBL" id="EDR08780.1"/>
    </source>
</evidence>
<dbReference type="AlphaFoldDB" id="B0DAN3"/>
<feature type="compositionally biased region" description="Polar residues" evidence="1">
    <location>
        <begin position="33"/>
        <end position="45"/>
    </location>
</feature>
<gene>
    <name evidence="2" type="ORF">LACBIDRAFT_297389</name>
</gene>
<evidence type="ECO:0000313" key="3">
    <source>
        <dbReference type="Proteomes" id="UP000001194"/>
    </source>
</evidence>
<dbReference type="KEGG" id="lbc:LACBIDRAFT_297389"/>
<keyword evidence="3" id="KW-1185">Reference proteome</keyword>